<protein>
    <submittedName>
        <fullName evidence="2">Uncharacterized protein</fullName>
    </submittedName>
</protein>
<dbReference type="KEGG" id="cbat:M666_04985"/>
<dbReference type="AlphaFoldDB" id="A0AAU8RKY6"/>
<accession>A0AAU8RKY6</accession>
<name>A0AAU8RKY6_9FLAO</name>
<evidence type="ECO:0000313" key="2">
    <source>
        <dbReference type="EMBL" id="AIZ40966.1"/>
    </source>
</evidence>
<keyword evidence="1" id="KW-0472">Membrane</keyword>
<feature type="transmembrane region" description="Helical" evidence="1">
    <location>
        <begin position="6"/>
        <end position="24"/>
    </location>
</feature>
<keyword evidence="1" id="KW-0812">Transmembrane</keyword>
<dbReference type="GeneID" id="78060084"/>
<organism evidence="2 3">
    <name type="scientific">Cellulophaga baltica 18</name>
    <dbReference type="NCBI Taxonomy" id="1348584"/>
    <lineage>
        <taxon>Bacteria</taxon>
        <taxon>Pseudomonadati</taxon>
        <taxon>Bacteroidota</taxon>
        <taxon>Flavobacteriia</taxon>
        <taxon>Flavobacteriales</taxon>
        <taxon>Flavobacteriaceae</taxon>
        <taxon>Cellulophaga</taxon>
    </lineage>
</organism>
<evidence type="ECO:0000313" key="3">
    <source>
        <dbReference type="Proteomes" id="UP000030786"/>
    </source>
</evidence>
<dbReference type="Proteomes" id="UP000030786">
    <property type="component" value="Chromosome"/>
</dbReference>
<reference evidence="2 3" key="1">
    <citation type="journal article" date="2014" name="Environ. Microbiol.">
        <title>Contrasting genomic patterns and infection strategies of two co-existing Bacteroidetes podovirus genera.</title>
        <authorList>
            <person name="Holmfeldt K."/>
            <person name="Howard-Varona C."/>
            <person name="Solonenko N."/>
            <person name="Sullivan M.B."/>
        </authorList>
    </citation>
    <scope>NUCLEOTIDE SEQUENCE [LARGE SCALE GENOMIC DNA]</scope>
    <source>
        <strain evidence="2 3">18</strain>
    </source>
</reference>
<keyword evidence="1" id="KW-1133">Transmembrane helix</keyword>
<proteinExistence type="predicted"/>
<sequence length="136" mass="15773">MKFKIVVIALIVILSGIYFYNKYVEKRESDAKLKEIIEIREEYRNQEKIETFSYLSDDQISLAAQKFVKKSLQSPSTAKFPALFKSSVKKLSPGYFMVSSFVDSQNTFGAMIRSNYEVKLRQTTDGKIELQDIKLY</sequence>
<dbReference type="EMBL" id="CP009976">
    <property type="protein sequence ID" value="AIZ40966.1"/>
    <property type="molecule type" value="Genomic_DNA"/>
</dbReference>
<gene>
    <name evidence="2" type="ORF">M666_04985</name>
</gene>
<dbReference type="RefSeq" id="WP_029447509.1">
    <property type="nucleotide sequence ID" value="NZ_CP009976.1"/>
</dbReference>
<evidence type="ECO:0000256" key="1">
    <source>
        <dbReference type="SAM" id="Phobius"/>
    </source>
</evidence>